<dbReference type="PANTHER" id="PTHR12346:SF0">
    <property type="entry name" value="SIN3A, ISOFORM G"/>
    <property type="match status" value="1"/>
</dbReference>
<name>A0A7J0FP97_9ERIC</name>
<dbReference type="PANTHER" id="PTHR12346">
    <property type="entry name" value="SIN3B-RELATED"/>
    <property type="match status" value="1"/>
</dbReference>
<evidence type="ECO:0000313" key="5">
    <source>
        <dbReference type="EMBL" id="GFZ00525.1"/>
    </source>
</evidence>
<dbReference type="Proteomes" id="UP000585474">
    <property type="component" value="Unassembled WGS sequence"/>
</dbReference>
<feature type="region of interest" description="Disordered" evidence="4">
    <location>
        <begin position="146"/>
        <end position="169"/>
    </location>
</feature>
<dbReference type="SUPFAM" id="SSF47762">
    <property type="entry name" value="PAH2 domain"/>
    <property type="match status" value="1"/>
</dbReference>
<reference evidence="5 6" key="1">
    <citation type="submission" date="2019-07" db="EMBL/GenBank/DDBJ databases">
        <title>De Novo Assembly of kiwifruit Actinidia rufa.</title>
        <authorList>
            <person name="Sugita-Konishi S."/>
            <person name="Sato K."/>
            <person name="Mori E."/>
            <person name="Abe Y."/>
            <person name="Kisaki G."/>
            <person name="Hamano K."/>
            <person name="Suezawa K."/>
            <person name="Otani M."/>
            <person name="Fukuda T."/>
            <person name="Manabe T."/>
            <person name="Gomi K."/>
            <person name="Tabuchi M."/>
            <person name="Akimitsu K."/>
            <person name="Kataoka I."/>
        </authorList>
    </citation>
    <scope>NUCLEOTIDE SEQUENCE [LARGE SCALE GENOMIC DNA]</scope>
    <source>
        <strain evidence="6">cv. Fuchu</strain>
    </source>
</reference>
<organism evidence="5 6">
    <name type="scientific">Actinidia rufa</name>
    <dbReference type="NCBI Taxonomy" id="165716"/>
    <lineage>
        <taxon>Eukaryota</taxon>
        <taxon>Viridiplantae</taxon>
        <taxon>Streptophyta</taxon>
        <taxon>Embryophyta</taxon>
        <taxon>Tracheophyta</taxon>
        <taxon>Spermatophyta</taxon>
        <taxon>Magnoliopsida</taxon>
        <taxon>eudicotyledons</taxon>
        <taxon>Gunneridae</taxon>
        <taxon>Pentapetalae</taxon>
        <taxon>asterids</taxon>
        <taxon>Ericales</taxon>
        <taxon>Actinidiaceae</taxon>
        <taxon>Actinidia</taxon>
    </lineage>
</organism>
<keyword evidence="6" id="KW-1185">Reference proteome</keyword>
<keyword evidence="3" id="KW-0539">Nucleus</keyword>
<evidence type="ECO:0000256" key="4">
    <source>
        <dbReference type="SAM" id="MobiDB-lite"/>
    </source>
</evidence>
<gene>
    <name evidence="5" type="ORF">Acr_14g0001600</name>
</gene>
<dbReference type="AlphaFoldDB" id="A0A7J0FP97"/>
<accession>A0A7J0FP97</accession>
<dbReference type="GO" id="GO:0000785">
    <property type="term" value="C:chromatin"/>
    <property type="evidence" value="ECO:0007669"/>
    <property type="project" value="TreeGrafter"/>
</dbReference>
<dbReference type="GO" id="GO:0000122">
    <property type="term" value="P:negative regulation of transcription by RNA polymerase II"/>
    <property type="evidence" value="ECO:0007669"/>
    <property type="project" value="TreeGrafter"/>
</dbReference>
<dbReference type="InterPro" id="IPR036600">
    <property type="entry name" value="PAH_sf"/>
</dbReference>
<comment type="subcellular location">
    <subcellularLocation>
        <location evidence="1">Nucleus</location>
    </subcellularLocation>
</comment>
<protein>
    <submittedName>
        <fullName evidence="5">SIN3-like 4</fullName>
    </submittedName>
</protein>
<dbReference type="GO" id="GO:0000118">
    <property type="term" value="C:histone deacetylase complex"/>
    <property type="evidence" value="ECO:0007669"/>
    <property type="project" value="TreeGrafter"/>
</dbReference>
<sequence>MMGGESSQRLTTNDALAYLKAVKNSFQDKQEKYDEFLKVMKDFKGSKGYEIALPPKDEPPPAKKPVKFEEAINFVTKIKTRFKAASLLHAPSGRNSMSFHDDRSSPMPAMRHICVEKKPIVLCTDHDLSVERPDLYHDKTFMGAYKEQRRHGEREKERRGDRKKGMGTG</sequence>
<keyword evidence="2" id="KW-0678">Repressor</keyword>
<dbReference type="InterPro" id="IPR039774">
    <property type="entry name" value="Sin3-like"/>
</dbReference>
<dbReference type="OrthoDB" id="4728498at2759"/>
<evidence type="ECO:0000256" key="2">
    <source>
        <dbReference type="ARBA" id="ARBA00022491"/>
    </source>
</evidence>
<dbReference type="GO" id="GO:0003714">
    <property type="term" value="F:transcription corepressor activity"/>
    <property type="evidence" value="ECO:0007669"/>
    <property type="project" value="InterPro"/>
</dbReference>
<evidence type="ECO:0000256" key="1">
    <source>
        <dbReference type="ARBA" id="ARBA00004123"/>
    </source>
</evidence>
<proteinExistence type="predicted"/>
<evidence type="ECO:0000256" key="3">
    <source>
        <dbReference type="ARBA" id="ARBA00023242"/>
    </source>
</evidence>
<dbReference type="EMBL" id="BJWL01000014">
    <property type="protein sequence ID" value="GFZ00525.1"/>
    <property type="molecule type" value="Genomic_DNA"/>
</dbReference>
<evidence type="ECO:0000313" key="6">
    <source>
        <dbReference type="Proteomes" id="UP000585474"/>
    </source>
</evidence>
<comment type="caution">
    <text evidence="5">The sequence shown here is derived from an EMBL/GenBank/DDBJ whole genome shotgun (WGS) entry which is preliminary data.</text>
</comment>
<dbReference type="Gene3D" id="1.20.1160.11">
    <property type="entry name" value="Paired amphipathic helix"/>
    <property type="match status" value="1"/>
</dbReference>